<dbReference type="Gene3D" id="3.30.40.10">
    <property type="entry name" value="Zinc/RING finger domain, C3HC4 (zinc finger)"/>
    <property type="match status" value="1"/>
</dbReference>
<evidence type="ECO:0000256" key="13">
    <source>
        <dbReference type="SAM" id="MobiDB-lite"/>
    </source>
</evidence>
<dbReference type="InterPro" id="IPR018501">
    <property type="entry name" value="DDT_dom"/>
</dbReference>
<keyword evidence="19" id="KW-1185">Reference proteome</keyword>
<dbReference type="SMART" id="SM00297">
    <property type="entry name" value="BROMO"/>
    <property type="match status" value="1"/>
</dbReference>
<feature type="region of interest" description="Disordered" evidence="13">
    <location>
        <begin position="648"/>
        <end position="795"/>
    </location>
</feature>
<dbReference type="InterPro" id="IPR028942">
    <property type="entry name" value="WHIM1_dom"/>
</dbReference>
<dbReference type="PROSITE" id="PS00633">
    <property type="entry name" value="BROMODOMAIN_1"/>
    <property type="match status" value="1"/>
</dbReference>
<evidence type="ECO:0000256" key="2">
    <source>
        <dbReference type="ARBA" id="ARBA00007444"/>
    </source>
</evidence>
<evidence type="ECO:0000256" key="8">
    <source>
        <dbReference type="ARBA" id="ARBA00023163"/>
    </source>
</evidence>
<dbReference type="Pfam" id="PF15612">
    <property type="entry name" value="WHIM1"/>
    <property type="match status" value="1"/>
</dbReference>
<evidence type="ECO:0000256" key="10">
    <source>
        <dbReference type="PROSITE-ProRule" id="PRU00035"/>
    </source>
</evidence>
<dbReference type="Pfam" id="PF00628">
    <property type="entry name" value="PHD"/>
    <property type="match status" value="1"/>
</dbReference>
<accession>A0ABQ0EHQ8</accession>
<feature type="compositionally biased region" description="Acidic residues" evidence="13">
    <location>
        <begin position="661"/>
        <end position="716"/>
    </location>
</feature>
<dbReference type="CDD" id="cd05503">
    <property type="entry name" value="Bromo_BAZ2A_B_like"/>
    <property type="match status" value="1"/>
</dbReference>
<dbReference type="Pfam" id="PF00439">
    <property type="entry name" value="Bromodomain"/>
    <property type="match status" value="1"/>
</dbReference>
<dbReference type="PROSITE" id="PS50982">
    <property type="entry name" value="MBD"/>
    <property type="match status" value="1"/>
</dbReference>
<sequence length="2353" mass="258379">MESGELLPSSPASSTTPPSSSSAPSVASAVSKSGLSTGAASLSSSASPCVLEAGKSKIKVSPDSVSGTSVLLEDTLRRRHLFRAAGDQPFNLSTVPSAFPVVSHPGFGLHSASSGHSEFGGLGTLGTPTALAAHPQLTSFPGAEWWRTTDGHSRAGAPFFPPLLGIPPLFAPPAQNHDSSFHSRTSGKSSRNGPEKGMNGSVNGNSAASVPGIHTSVLSTPASSSMGQNQSTGSGGGNLKCHQEQNKSQPVATRADRIKDKSRTTQIQFFITPEKTRQMPQGMMRRCKPRKKAMESSSNSDSDSGTSSDSSSEGISSSDSDDLEEEEEEDQSIEESDDDDSDSEAEAQHNSNNQVLLHGISDPKTDVQKATEKAQERRPHQPLPPVSESQTHPSFQSQQKQPQVLSQQLPFIFQSSQAKEESVTKHTSVIQSTGLVSNVKPLSLVNQAKKETYRKLVVPSPDVLKAGNKNTSEESSSLTSELRSKREQYKQTFPSQVKKQESGKSLKKVIAALSNTKATSSSPAHPKLPLENNHPNPFLTNALLGNHQPNGVIQSVIQEAPLALTTKTKMQSKLNDNVSSSTPFSSPVNLSTSGRRTPGSQTPALPSASPILHSSGKEKRASNDAVPLTAHHHPHPAAAASLVEQFRGTDSDIPSSKDSEDSNEDEEEDDEEEDEEDDEDDESDDSQSESDSNSESDSEGSEDDDDKDQEESDSDTEGEKPAVNLTQTSSSAKSPPSSLTAHSAPHVHIGSPPGSAPAALCSESPPPAFLGTSSSTLPSSPHSGTSKRRRAADEQELRIPLDYGWQRETRVRNFGGRLPGEVAYYAPCGKKLRQYPDVIKGMQWCLLKEEDVIPRIRAMDGRRGRPPNPDRPRAREESRMKRRKGRPPNVGSAEFLDNTDAKLLRKLQAQEIARQAAQIKLLRKLQKQEQARVAKEAKKQQAIMAAEEKRKQKEQMKIMKQQEKIKRIQQIRMEKELRAQQILEAKKKKKEEAANAKLLEAEKRTKEKELRRQQAVLLKHQERERRRQHMMLMKAMEARKKAECVIPYIKDSHFYISITKPCDAFAITFGIVFVVCNDTLYFIADALRIGEKERLKQEKRDEKRLNKERKLEQRRLELEMAKELKKPKEDMCLADQKPLPEWPRIPGLVLSGTTFSDCLMVVQFLRNFGKVLGFDVNIDVPNLSVLQEGLLNIGDSMGEVQDLLVRLLSAAVCDPGLITGYKAKTALGEHLLNVGVNRDNVSEVLQIFMEAHCGQTELTESLKTKAFQAHTPAQKASILAFLVNELACSKSVVSEIDKNIEYMSNLRRDKWMVEGKLRKLRIIHAKKTGKRDASGGIDLGEEQHPLGTPTPGRKRRRKGGDSDYDDDDDDDSDDQADEDEEDDEDKDDKKGKKTDICEDEDEGDQTASVEELEKQIEKLSKQQSQYRRKLFDASHSLRSMMFGQDRYRRRYWILPQCGGVFVEGMESGEGLEEIAKEKEKLKKAESLQIKEEVFETSTETVNCSTRDHCEQKDEPKEKDNTNLFLQKPGSFSKLSKLLEVAKMPPESDVMTPPKLNVSTNGGPLSHQNSGKHALGSIPSAVQSPVGKADTSLFSSGSGSCGKFYSPLPSDQLLKTLTEKNRQWFSLLPKTPCDDTSLTHADLSTTSVTPRSQPPSKSPSPAPAALLGPSSVQSPTGLNPFALSPLQVKSGVSLMGLQLCGWPAGALAPSAPFTSPLPGLGSGAGLPEGNGSSSFLTSSVASSKSDSPVPPADKACAAQPAAVEVAKPVDFPSPRPIPEEMQLGWWRIIDPEDLKTLLKVLHLRGIREKALQKQIQKHLDYITQACAKNKDVAIIELNENEENQVTRDIVENWSVEEQAMELDLSILQQVEDLERRVASASLQVKGETRKFLPTPKGWMCPEPASEREDLVYFEHKSFTKLFKEHDGELTGDEEYSAHALARKSDNPLDIAVTRLADLERNIERRYLKSPLSTTIQIKLDNVGTVTVPAPAPSVSGDGDGMEEDIAPGLRVWRRALAEARSAAQVALCIQQLQRSIAWEKSIMKVAHCVVQAGLELAVLLPLSPKKKNGSQSEGMAQPCGACLVHTVWVPSSALQTAVAMEATVTVAMMVVVVVTVMEYCQICRKGDNEELLLLCDGCDKGCHTYCHRPKITTIPDGDWFCPACIAKASGQSIKIKKIHVKGKKTNDSKKSKKGNIAGDTEDEDSASTSSSLKRGSKDLKKRKMEETTSLNLSKAESATSIKKPKKDESKDLALCSMILTEMEGHEDAWPFLLPVNLKLVPGYRKVIKKPMDFSTIREKLNNGQYPNFETFALDVRLVFDNCETFNEDDSDIGRAGHSMRKYFEKKWTDTFKVS</sequence>
<feature type="region of interest" description="Disordered" evidence="13">
    <location>
        <begin position="1"/>
        <end position="30"/>
    </location>
</feature>
<feature type="compositionally biased region" description="Low complexity" evidence="13">
    <location>
        <begin position="729"/>
        <end position="738"/>
    </location>
</feature>
<dbReference type="CDD" id="cd15630">
    <property type="entry name" value="PHD_BAZ2B"/>
    <property type="match status" value="1"/>
</dbReference>
<feature type="compositionally biased region" description="Pro residues" evidence="13">
    <location>
        <begin position="1651"/>
        <end position="1661"/>
    </location>
</feature>
<feature type="compositionally biased region" description="Low complexity" evidence="13">
    <location>
        <begin position="393"/>
        <end position="408"/>
    </location>
</feature>
<feature type="compositionally biased region" description="Polar residues" evidence="13">
    <location>
        <begin position="1556"/>
        <end position="1570"/>
    </location>
</feature>
<keyword evidence="6" id="KW-0805">Transcription regulation</keyword>
<evidence type="ECO:0000256" key="7">
    <source>
        <dbReference type="ARBA" id="ARBA00023117"/>
    </source>
</evidence>
<dbReference type="InterPro" id="IPR016177">
    <property type="entry name" value="DNA-bd_dom_sf"/>
</dbReference>
<feature type="region of interest" description="Disordered" evidence="13">
    <location>
        <begin position="2183"/>
        <end position="2243"/>
    </location>
</feature>
<dbReference type="SUPFAM" id="SSF54171">
    <property type="entry name" value="DNA-binding domain"/>
    <property type="match status" value="1"/>
</dbReference>
<evidence type="ECO:0000256" key="12">
    <source>
        <dbReference type="SAM" id="Coils"/>
    </source>
</evidence>
<dbReference type="Pfam" id="PF01429">
    <property type="entry name" value="MBD"/>
    <property type="match status" value="1"/>
</dbReference>
<organism evidence="18 19">
    <name type="scientific">Apodemus speciosus</name>
    <name type="common">Large Japanese field mouse</name>
    <dbReference type="NCBI Taxonomy" id="105296"/>
    <lineage>
        <taxon>Eukaryota</taxon>
        <taxon>Metazoa</taxon>
        <taxon>Chordata</taxon>
        <taxon>Craniata</taxon>
        <taxon>Vertebrata</taxon>
        <taxon>Euteleostomi</taxon>
        <taxon>Mammalia</taxon>
        <taxon>Eutheria</taxon>
        <taxon>Euarchontoglires</taxon>
        <taxon>Glires</taxon>
        <taxon>Rodentia</taxon>
        <taxon>Myomorpha</taxon>
        <taxon>Muroidea</taxon>
        <taxon>Muridae</taxon>
        <taxon>Murinae</taxon>
        <taxon>Apodemus</taxon>
    </lineage>
</organism>
<feature type="compositionally biased region" description="Polar residues" evidence="13">
    <location>
        <begin position="1635"/>
        <end position="1650"/>
    </location>
</feature>
<dbReference type="Pfam" id="PF15613">
    <property type="entry name" value="WSD"/>
    <property type="match status" value="1"/>
</dbReference>
<dbReference type="InterPro" id="IPR028941">
    <property type="entry name" value="WHIM2_dom"/>
</dbReference>
<feature type="region of interest" description="Disordered" evidence="13">
    <location>
        <begin position="857"/>
        <end position="894"/>
    </location>
</feature>
<dbReference type="InterPro" id="IPR001965">
    <property type="entry name" value="Znf_PHD"/>
</dbReference>
<feature type="compositionally biased region" description="Basic and acidic residues" evidence="13">
    <location>
        <begin position="254"/>
        <end position="263"/>
    </location>
</feature>
<comment type="subcellular location">
    <subcellularLocation>
        <location evidence="1">Nucleus</location>
    </subcellularLocation>
</comment>
<feature type="coiled-coil region" evidence="12">
    <location>
        <begin position="1088"/>
        <end position="1115"/>
    </location>
</feature>
<dbReference type="PANTHER" id="PTHR45915:SF1">
    <property type="entry name" value="BROMODOMAIN ADJACENT TO ZINC FINGER DOMAIN PROTEIN 2B"/>
    <property type="match status" value="1"/>
</dbReference>
<evidence type="ECO:0000256" key="11">
    <source>
        <dbReference type="PROSITE-ProRule" id="PRU00146"/>
    </source>
</evidence>
<feature type="compositionally biased region" description="Polar residues" evidence="13">
    <location>
        <begin position="2226"/>
        <end position="2239"/>
    </location>
</feature>
<feature type="domain" description="DDT" evidence="16">
    <location>
        <begin position="1152"/>
        <end position="1217"/>
    </location>
</feature>
<evidence type="ECO:0000256" key="3">
    <source>
        <dbReference type="ARBA" id="ARBA00022723"/>
    </source>
</evidence>
<feature type="region of interest" description="Disordered" evidence="13">
    <location>
        <begin position="463"/>
        <end position="501"/>
    </location>
</feature>
<evidence type="ECO:0000256" key="5">
    <source>
        <dbReference type="ARBA" id="ARBA00022833"/>
    </source>
</evidence>
<evidence type="ECO:0000256" key="6">
    <source>
        <dbReference type="ARBA" id="ARBA00023015"/>
    </source>
</evidence>
<feature type="compositionally biased region" description="Low complexity" evidence="13">
    <location>
        <begin position="295"/>
        <end position="318"/>
    </location>
</feature>
<feature type="domain" description="PHD-type" evidence="15">
    <location>
        <begin position="2116"/>
        <end position="2166"/>
    </location>
</feature>
<feature type="compositionally biased region" description="Basic and acidic residues" evidence="13">
    <location>
        <begin position="1506"/>
        <end position="1520"/>
    </location>
</feature>
<feature type="domain" description="MBD" evidence="17">
    <location>
        <begin position="791"/>
        <end position="866"/>
    </location>
</feature>
<feature type="compositionally biased region" description="Polar residues" evidence="13">
    <location>
        <begin position="176"/>
        <end position="192"/>
    </location>
</feature>
<dbReference type="SMART" id="SM00249">
    <property type="entry name" value="PHD"/>
    <property type="match status" value="1"/>
</dbReference>
<evidence type="ECO:0000256" key="4">
    <source>
        <dbReference type="ARBA" id="ARBA00022771"/>
    </source>
</evidence>
<dbReference type="PRINTS" id="PR00503">
    <property type="entry name" value="BROMODOMAIN"/>
</dbReference>
<feature type="region of interest" description="Disordered" evidence="13">
    <location>
        <begin position="1635"/>
        <end position="1670"/>
    </location>
</feature>
<keyword evidence="7 10" id="KW-0103">Bromodomain</keyword>
<dbReference type="InterPro" id="IPR001739">
    <property type="entry name" value="Methyl_CpG_DNA-bd"/>
</dbReference>
<feature type="compositionally biased region" description="Basic and acidic residues" evidence="13">
    <location>
        <begin position="857"/>
        <end position="879"/>
    </location>
</feature>
<dbReference type="PROSITE" id="PS50016">
    <property type="entry name" value="ZF_PHD_2"/>
    <property type="match status" value="1"/>
</dbReference>
<feature type="compositionally biased region" description="Polar residues" evidence="13">
    <location>
        <begin position="573"/>
        <end position="604"/>
    </location>
</feature>
<feature type="region of interest" description="Disordered" evidence="13">
    <location>
        <begin position="1544"/>
        <end position="1588"/>
    </location>
</feature>
<feature type="compositionally biased region" description="Acidic residues" evidence="13">
    <location>
        <begin position="319"/>
        <end position="345"/>
    </location>
</feature>
<feature type="region of interest" description="Disordered" evidence="13">
    <location>
        <begin position="1331"/>
        <end position="1408"/>
    </location>
</feature>
<dbReference type="InterPro" id="IPR013083">
    <property type="entry name" value="Znf_RING/FYVE/PHD"/>
</dbReference>
<feature type="region of interest" description="Disordered" evidence="13">
    <location>
        <begin position="168"/>
        <end position="408"/>
    </location>
</feature>
<proteinExistence type="inferred from homology"/>
<keyword evidence="8" id="KW-0804">Transcription</keyword>
<evidence type="ECO:0000259" key="14">
    <source>
        <dbReference type="PROSITE" id="PS50014"/>
    </source>
</evidence>
<dbReference type="Proteomes" id="UP001623349">
    <property type="component" value="Unassembled WGS sequence"/>
</dbReference>
<feature type="compositionally biased region" description="Low complexity" evidence="13">
    <location>
        <begin position="770"/>
        <end position="784"/>
    </location>
</feature>
<dbReference type="PROSITE" id="PS50014">
    <property type="entry name" value="BROMODOMAIN_2"/>
    <property type="match status" value="1"/>
</dbReference>
<evidence type="ECO:0000259" key="15">
    <source>
        <dbReference type="PROSITE" id="PS50016"/>
    </source>
</evidence>
<feature type="compositionally biased region" description="Acidic residues" evidence="13">
    <location>
        <begin position="1362"/>
        <end position="1386"/>
    </location>
</feature>
<dbReference type="InterPro" id="IPR036427">
    <property type="entry name" value="Bromodomain-like_sf"/>
</dbReference>
<dbReference type="PANTHER" id="PTHR45915">
    <property type="entry name" value="TRANSCRIPTION INTERMEDIARY FACTOR"/>
    <property type="match status" value="1"/>
</dbReference>
<feature type="region of interest" description="Disordered" evidence="13">
    <location>
        <begin position="1506"/>
        <end position="1525"/>
    </location>
</feature>
<gene>
    <name evidence="18" type="ORF">APTSU1_000158500</name>
</gene>
<keyword evidence="3" id="KW-0479">Metal-binding</keyword>
<keyword evidence="9" id="KW-0539">Nucleus</keyword>
<feature type="region of interest" description="Disordered" evidence="13">
    <location>
        <begin position="1721"/>
        <end position="1755"/>
    </location>
</feature>
<dbReference type="InterPro" id="IPR001487">
    <property type="entry name" value="Bromodomain"/>
</dbReference>
<dbReference type="InterPro" id="IPR011011">
    <property type="entry name" value="Znf_FYVE_PHD"/>
</dbReference>
<evidence type="ECO:0000259" key="16">
    <source>
        <dbReference type="PROSITE" id="PS50827"/>
    </source>
</evidence>
<feature type="compositionally biased region" description="Low complexity" evidence="13">
    <location>
        <begin position="1728"/>
        <end position="1755"/>
    </location>
</feature>
<dbReference type="SUPFAM" id="SSF57903">
    <property type="entry name" value="FYVE/PHD zinc finger"/>
    <property type="match status" value="1"/>
</dbReference>
<keyword evidence="4 11" id="KW-0863">Zinc-finger</keyword>
<dbReference type="InterPro" id="IPR018359">
    <property type="entry name" value="Bromodomain_CS"/>
</dbReference>
<dbReference type="Gene3D" id="3.30.890.10">
    <property type="entry name" value="Methyl-cpg-binding Protein 2, Chain A"/>
    <property type="match status" value="1"/>
</dbReference>
<dbReference type="InterPro" id="IPR019787">
    <property type="entry name" value="Znf_PHD-finger"/>
</dbReference>
<reference evidence="18 19" key="1">
    <citation type="submission" date="2024-08" db="EMBL/GenBank/DDBJ databases">
        <title>The draft genome of Apodemus speciosus.</title>
        <authorList>
            <person name="Nabeshima K."/>
            <person name="Suzuki S."/>
            <person name="Onuma M."/>
        </authorList>
    </citation>
    <scope>NUCLEOTIDE SEQUENCE [LARGE SCALE GENOMIC DNA]</scope>
    <source>
        <strain evidence="18">IB14-021</strain>
    </source>
</reference>
<dbReference type="SUPFAM" id="SSF47370">
    <property type="entry name" value="Bromodomain"/>
    <property type="match status" value="1"/>
</dbReference>
<feature type="compositionally biased region" description="Low complexity" evidence="13">
    <location>
        <begin position="223"/>
        <end position="232"/>
    </location>
</feature>
<evidence type="ECO:0000313" key="18">
    <source>
        <dbReference type="EMBL" id="GAB1286355.1"/>
    </source>
</evidence>
<dbReference type="SMART" id="SM00571">
    <property type="entry name" value="DDT"/>
    <property type="match status" value="1"/>
</dbReference>
<protein>
    <submittedName>
        <fullName evidence="18">Bromodomain adjacent to zinc finger domain protein 2B</fullName>
    </submittedName>
</protein>
<evidence type="ECO:0000259" key="17">
    <source>
        <dbReference type="PROSITE" id="PS50982"/>
    </source>
</evidence>
<evidence type="ECO:0000256" key="9">
    <source>
        <dbReference type="ARBA" id="ARBA00023242"/>
    </source>
</evidence>
<feature type="compositionally biased region" description="Basic and acidic residues" evidence="13">
    <location>
        <begin position="648"/>
        <end position="660"/>
    </location>
</feature>
<feature type="compositionally biased region" description="Low complexity" evidence="13">
    <location>
        <begin position="468"/>
        <end position="481"/>
    </location>
</feature>
<feature type="region of interest" description="Disordered" evidence="13">
    <location>
        <begin position="573"/>
        <end position="635"/>
    </location>
</feature>
<comment type="caution">
    <text evidence="18">The sequence shown here is derived from an EMBL/GenBank/DDBJ whole genome shotgun (WGS) entry which is preliminary data.</text>
</comment>
<feature type="compositionally biased region" description="Basic and acidic residues" evidence="13">
    <location>
        <begin position="2214"/>
        <end position="2225"/>
    </location>
</feature>
<feature type="coiled-coil region" evidence="12">
    <location>
        <begin position="936"/>
        <end position="1016"/>
    </location>
</feature>
<comment type="similarity">
    <text evidence="2">Belongs to the WAL family.</text>
</comment>
<dbReference type="Pfam" id="PF02791">
    <property type="entry name" value="DDT"/>
    <property type="match status" value="1"/>
</dbReference>
<keyword evidence="12" id="KW-0175">Coiled coil</keyword>
<dbReference type="InterPro" id="IPR037374">
    <property type="entry name" value="BAZ2A/B_Bromo"/>
</dbReference>
<evidence type="ECO:0000256" key="1">
    <source>
        <dbReference type="ARBA" id="ARBA00004123"/>
    </source>
</evidence>
<feature type="compositionally biased region" description="Basic and acidic residues" evidence="13">
    <location>
        <begin position="1387"/>
        <end position="1396"/>
    </location>
</feature>
<dbReference type="PROSITE" id="PS50827">
    <property type="entry name" value="DDT"/>
    <property type="match status" value="1"/>
</dbReference>
<feature type="domain" description="Bromo" evidence="14">
    <location>
        <begin position="2262"/>
        <end position="2332"/>
    </location>
</feature>
<dbReference type="EMBL" id="BAAFST010000002">
    <property type="protein sequence ID" value="GAB1286355.1"/>
    <property type="molecule type" value="Genomic_DNA"/>
</dbReference>
<feature type="compositionally biased region" description="Low complexity" evidence="13">
    <location>
        <begin position="8"/>
        <end position="30"/>
    </location>
</feature>
<dbReference type="Gene3D" id="1.20.920.10">
    <property type="entry name" value="Bromodomain-like"/>
    <property type="match status" value="1"/>
</dbReference>
<feature type="compositionally biased region" description="Basic and acidic residues" evidence="13">
    <location>
        <begin position="361"/>
        <end position="379"/>
    </location>
</feature>
<name>A0ABQ0EHQ8_APOSI</name>
<keyword evidence="5" id="KW-0862">Zinc</keyword>
<evidence type="ECO:0000313" key="19">
    <source>
        <dbReference type="Proteomes" id="UP001623349"/>
    </source>
</evidence>
<dbReference type="SMART" id="SM00391">
    <property type="entry name" value="MBD"/>
    <property type="match status" value="1"/>
</dbReference>